<evidence type="ECO:0000256" key="9">
    <source>
        <dbReference type="SAM" id="MobiDB-lite"/>
    </source>
</evidence>
<dbReference type="STRING" id="283909.R7T3T1"/>
<dbReference type="OMA" id="KMEMTRK"/>
<keyword evidence="3" id="KW-0597">Phosphoprotein</keyword>
<evidence type="ECO:0000256" key="5">
    <source>
        <dbReference type="ARBA" id="ARBA00023127"/>
    </source>
</evidence>
<evidence type="ECO:0000256" key="8">
    <source>
        <dbReference type="RuleBase" id="RU000383"/>
    </source>
</evidence>
<dbReference type="InterPro" id="IPR036915">
    <property type="entry name" value="Cyclin-like_sf"/>
</dbReference>
<organism evidence="12">
    <name type="scientific">Capitella teleta</name>
    <name type="common">Polychaete worm</name>
    <dbReference type="NCBI Taxonomy" id="283909"/>
    <lineage>
        <taxon>Eukaryota</taxon>
        <taxon>Metazoa</taxon>
        <taxon>Spiralia</taxon>
        <taxon>Lophotrochozoa</taxon>
        <taxon>Annelida</taxon>
        <taxon>Polychaeta</taxon>
        <taxon>Sedentaria</taxon>
        <taxon>Scolecida</taxon>
        <taxon>Capitellidae</taxon>
        <taxon>Capitella</taxon>
    </lineage>
</organism>
<protein>
    <recommendedName>
        <fullName evidence="15">Cyclin N-terminal domain-containing protein</fullName>
    </recommendedName>
</protein>
<evidence type="ECO:0000313" key="13">
    <source>
        <dbReference type="EnsemblMetazoa" id="CapteP150088"/>
    </source>
</evidence>
<comment type="similarity">
    <text evidence="2">Belongs to the cyclin family. Cyclin E subfamily.</text>
</comment>
<dbReference type="AlphaFoldDB" id="R7T3T1"/>
<dbReference type="EnsemblMetazoa" id="CapteT150088">
    <property type="protein sequence ID" value="CapteP150088"/>
    <property type="gene ID" value="CapteG150088"/>
</dbReference>
<dbReference type="InterPro" id="IPR013763">
    <property type="entry name" value="Cyclin-like_dom"/>
</dbReference>
<evidence type="ECO:0000256" key="6">
    <source>
        <dbReference type="ARBA" id="ARBA00023242"/>
    </source>
</evidence>
<name>R7T3T1_CAPTE</name>
<feature type="domain" description="Cyclin C-terminal" evidence="11">
    <location>
        <begin position="178"/>
        <end position="306"/>
    </location>
</feature>
<gene>
    <name evidence="12" type="ORF">CAPTEDRAFT_150088</name>
</gene>
<reference evidence="14" key="1">
    <citation type="submission" date="2012-12" db="EMBL/GenBank/DDBJ databases">
        <authorList>
            <person name="Hellsten U."/>
            <person name="Grimwood J."/>
            <person name="Chapman J.A."/>
            <person name="Shapiro H."/>
            <person name="Aerts A."/>
            <person name="Otillar R.P."/>
            <person name="Terry A.Y."/>
            <person name="Boore J.L."/>
            <person name="Simakov O."/>
            <person name="Marletaz F."/>
            <person name="Cho S.-J."/>
            <person name="Edsinger-Gonzales E."/>
            <person name="Havlak P."/>
            <person name="Kuo D.-H."/>
            <person name="Larsson T."/>
            <person name="Lv J."/>
            <person name="Arendt D."/>
            <person name="Savage R."/>
            <person name="Osoegawa K."/>
            <person name="de Jong P."/>
            <person name="Lindberg D.R."/>
            <person name="Seaver E.C."/>
            <person name="Weisblat D.A."/>
            <person name="Putnam N.H."/>
            <person name="Grigoriev I.V."/>
            <person name="Rokhsar D.S."/>
        </authorList>
    </citation>
    <scope>NUCLEOTIDE SEQUENCE</scope>
    <source>
        <strain evidence="14">I ESC-2004</strain>
    </source>
</reference>
<dbReference type="CDD" id="cd20520">
    <property type="entry name" value="CYCLIN_CCNE_rpt2"/>
    <property type="match status" value="1"/>
</dbReference>
<keyword evidence="14" id="KW-1185">Reference proteome</keyword>
<dbReference type="InterPro" id="IPR004367">
    <property type="entry name" value="Cyclin_C-dom"/>
</dbReference>
<evidence type="ECO:0000256" key="7">
    <source>
        <dbReference type="ARBA" id="ARBA00023306"/>
    </source>
</evidence>
<reference evidence="12 14" key="2">
    <citation type="journal article" date="2013" name="Nature">
        <title>Insights into bilaterian evolution from three spiralian genomes.</title>
        <authorList>
            <person name="Simakov O."/>
            <person name="Marletaz F."/>
            <person name="Cho S.J."/>
            <person name="Edsinger-Gonzales E."/>
            <person name="Havlak P."/>
            <person name="Hellsten U."/>
            <person name="Kuo D.H."/>
            <person name="Larsson T."/>
            <person name="Lv J."/>
            <person name="Arendt D."/>
            <person name="Savage R."/>
            <person name="Osoegawa K."/>
            <person name="de Jong P."/>
            <person name="Grimwood J."/>
            <person name="Chapman J.A."/>
            <person name="Shapiro H."/>
            <person name="Aerts A."/>
            <person name="Otillar R.P."/>
            <person name="Terry A.Y."/>
            <person name="Boore J.L."/>
            <person name="Grigoriev I.V."/>
            <person name="Lindberg D.R."/>
            <person name="Seaver E.C."/>
            <person name="Weisblat D.A."/>
            <person name="Putnam N.H."/>
            <person name="Rokhsar D.S."/>
        </authorList>
    </citation>
    <scope>NUCLEOTIDE SEQUENCE</scope>
    <source>
        <strain evidence="12 14">I ESC-2004</strain>
    </source>
</reference>
<dbReference type="SUPFAM" id="SSF47954">
    <property type="entry name" value="Cyclin-like"/>
    <property type="match status" value="2"/>
</dbReference>
<dbReference type="InterPro" id="IPR039361">
    <property type="entry name" value="Cyclin"/>
</dbReference>
<evidence type="ECO:0008006" key="15">
    <source>
        <dbReference type="Google" id="ProtNLM"/>
    </source>
</evidence>
<proteinExistence type="inferred from homology"/>
<evidence type="ECO:0000256" key="1">
    <source>
        <dbReference type="ARBA" id="ARBA00004123"/>
    </source>
</evidence>
<dbReference type="Gene3D" id="1.10.472.10">
    <property type="entry name" value="Cyclin-like"/>
    <property type="match status" value="2"/>
</dbReference>
<keyword evidence="7" id="KW-0131">Cell cycle</keyword>
<dbReference type="EMBL" id="KB312379">
    <property type="protein sequence ID" value="ELT87331.1"/>
    <property type="molecule type" value="Genomic_DNA"/>
</dbReference>
<keyword evidence="4" id="KW-0132">Cell division</keyword>
<evidence type="ECO:0000313" key="14">
    <source>
        <dbReference type="Proteomes" id="UP000014760"/>
    </source>
</evidence>
<reference evidence="13" key="3">
    <citation type="submission" date="2015-06" db="UniProtKB">
        <authorList>
            <consortium name="EnsemblMetazoa"/>
        </authorList>
    </citation>
    <scope>IDENTIFICATION</scope>
</reference>
<dbReference type="PANTHER" id="PTHR10177">
    <property type="entry name" value="CYCLINS"/>
    <property type="match status" value="1"/>
</dbReference>
<dbReference type="InterPro" id="IPR006671">
    <property type="entry name" value="Cyclin_N"/>
</dbReference>
<evidence type="ECO:0000256" key="4">
    <source>
        <dbReference type="ARBA" id="ARBA00022618"/>
    </source>
</evidence>
<evidence type="ECO:0000259" key="10">
    <source>
        <dbReference type="SMART" id="SM00385"/>
    </source>
</evidence>
<dbReference type="Pfam" id="PF00134">
    <property type="entry name" value="Cyclin_N"/>
    <property type="match status" value="1"/>
</dbReference>
<evidence type="ECO:0000256" key="2">
    <source>
        <dbReference type="ARBA" id="ARBA00007143"/>
    </source>
</evidence>
<dbReference type="HOGENOM" id="CLU_020695_8_0_1"/>
<dbReference type="GO" id="GO:0051301">
    <property type="term" value="P:cell division"/>
    <property type="evidence" value="ECO:0007669"/>
    <property type="project" value="UniProtKB-KW"/>
</dbReference>
<dbReference type="GO" id="GO:0005634">
    <property type="term" value="C:nucleus"/>
    <property type="evidence" value="ECO:0007669"/>
    <property type="project" value="UniProtKB-SubCell"/>
</dbReference>
<dbReference type="SMART" id="SM01332">
    <property type="entry name" value="Cyclin_C"/>
    <property type="match status" value="1"/>
</dbReference>
<evidence type="ECO:0000313" key="12">
    <source>
        <dbReference type="EMBL" id="ELT87331.1"/>
    </source>
</evidence>
<accession>R7T3T1</accession>
<evidence type="ECO:0000259" key="11">
    <source>
        <dbReference type="SMART" id="SM01332"/>
    </source>
</evidence>
<feature type="domain" description="Cyclin-like" evidence="10">
    <location>
        <begin position="84"/>
        <end position="169"/>
    </location>
</feature>
<dbReference type="Pfam" id="PF02984">
    <property type="entry name" value="Cyclin_C"/>
    <property type="match status" value="1"/>
</dbReference>
<sequence>MNISPLKNNITPAELVRQESFRGNRRLFTPSPNCCMSPLPSLEWADSKEVWQLMLRKEAQYSRDPNMLHRHPGLQPRMRAILLDWLIEVCEVYRLHRETFYLATDFIDRYLSITEGVEKQQLQLMGITALFIAAKLEEIYPPKIGEFAYVTDGACTDDCILEQELVMLKALKWDLSPMTPNSWLNIYLQLINVDREASDEPVPNFVFPKYSSHAFVQIARLLDLCTLDIECLHYPYSILTSSALYHMSSDRVALAVSGYTWTDIAACVQWMAPYATTLRDTGVVELKFYKQIPAETTHNIQSHVVDLCLLEKAQMLQAKMSEAVRSSPDLSREFPGLITPPQSTKGKGKLSLHPPVAPGLSGL</sequence>
<dbReference type="Proteomes" id="UP000014760">
    <property type="component" value="Unassembled WGS sequence"/>
</dbReference>
<dbReference type="OrthoDB" id="5590282at2759"/>
<keyword evidence="5 8" id="KW-0195">Cyclin</keyword>
<dbReference type="CDD" id="cd20519">
    <property type="entry name" value="CYCLIN_CCNE_rpt1"/>
    <property type="match status" value="1"/>
</dbReference>
<comment type="subcellular location">
    <subcellularLocation>
        <location evidence="1">Nucleus</location>
    </subcellularLocation>
</comment>
<dbReference type="EMBL" id="AMQN01003650">
    <property type="status" value="NOT_ANNOTATED_CDS"/>
    <property type="molecule type" value="Genomic_DNA"/>
</dbReference>
<evidence type="ECO:0000256" key="3">
    <source>
        <dbReference type="ARBA" id="ARBA00022553"/>
    </source>
</evidence>
<dbReference type="FunFam" id="1.10.472.10:FF:000024">
    <property type="entry name" value="G1/S-specific cyclin-E1"/>
    <property type="match status" value="1"/>
</dbReference>
<feature type="region of interest" description="Disordered" evidence="9">
    <location>
        <begin position="327"/>
        <end position="363"/>
    </location>
</feature>
<keyword evidence="6" id="KW-0539">Nucleus</keyword>
<dbReference type="SMART" id="SM00385">
    <property type="entry name" value="CYCLIN"/>
    <property type="match status" value="1"/>
</dbReference>